<name>A0A101M5E3_PICGL</name>
<organism evidence="1">
    <name type="scientific">Picea glauca</name>
    <name type="common">White spruce</name>
    <name type="synonym">Pinus glauca</name>
    <dbReference type="NCBI Taxonomy" id="3330"/>
    <lineage>
        <taxon>Eukaryota</taxon>
        <taxon>Viridiplantae</taxon>
        <taxon>Streptophyta</taxon>
        <taxon>Embryophyta</taxon>
        <taxon>Tracheophyta</taxon>
        <taxon>Spermatophyta</taxon>
        <taxon>Pinopsida</taxon>
        <taxon>Pinidae</taxon>
        <taxon>Conifers I</taxon>
        <taxon>Pinales</taxon>
        <taxon>Pinaceae</taxon>
        <taxon>Picea</taxon>
    </lineage>
</organism>
<geneLocation type="mitochondrion" evidence="1"/>
<gene>
    <name evidence="1" type="ORF">ABT39_MTgene1287</name>
</gene>
<protein>
    <submittedName>
        <fullName evidence="1">Uncharacterized protein</fullName>
    </submittedName>
</protein>
<dbReference type="AlphaFoldDB" id="A0A101M5E3"/>
<evidence type="ECO:0000313" key="1">
    <source>
        <dbReference type="EMBL" id="KUM51439.1"/>
    </source>
</evidence>
<reference evidence="1" key="1">
    <citation type="journal article" date="2015" name="Genome Biol. Evol.">
        <title>Organellar Genomes of White Spruce (Picea glauca): Assembly and Annotation.</title>
        <authorList>
            <person name="Jackman S.D."/>
            <person name="Warren R.L."/>
            <person name="Gibb E.A."/>
            <person name="Vandervalk B.P."/>
            <person name="Mohamadi H."/>
            <person name="Chu J."/>
            <person name="Raymond A."/>
            <person name="Pleasance S."/>
            <person name="Coope R."/>
            <person name="Wildung M.R."/>
            <person name="Ritland C.E."/>
            <person name="Bousquet J."/>
            <person name="Jones S.J."/>
            <person name="Bohlmann J."/>
            <person name="Birol I."/>
        </authorList>
    </citation>
    <scope>NUCLEOTIDE SEQUENCE [LARGE SCALE GENOMIC DNA]</scope>
    <source>
        <tissue evidence="1">Flushing bud</tissue>
    </source>
</reference>
<dbReference type="EMBL" id="LKAM01000001">
    <property type="protein sequence ID" value="KUM51439.1"/>
    <property type="molecule type" value="Genomic_DNA"/>
</dbReference>
<proteinExistence type="predicted"/>
<sequence length="68" mass="7744">MVFSLPNCSLSMVFSLPNYQSGNIRWVKRYEISSSIYLGKKRLNKESLPSIRGYLLAYGLDHDSNVSV</sequence>
<accession>A0A101M5E3</accession>
<comment type="caution">
    <text evidence="1">The sequence shown here is derived from an EMBL/GenBank/DDBJ whole genome shotgun (WGS) entry which is preliminary data.</text>
</comment>
<keyword evidence="1" id="KW-0496">Mitochondrion</keyword>